<evidence type="ECO:0000313" key="1">
    <source>
        <dbReference type="EMBL" id="KAK4006223.1"/>
    </source>
</evidence>
<dbReference type="EMBL" id="JAOYFB010000002">
    <property type="protein sequence ID" value="KAK4006223.1"/>
    <property type="molecule type" value="Genomic_DNA"/>
</dbReference>
<protein>
    <submittedName>
        <fullName evidence="1">Uncharacterized protein</fullName>
    </submittedName>
</protein>
<gene>
    <name evidence="1" type="ORF">OUZ56_011379</name>
</gene>
<keyword evidence="2" id="KW-1185">Reference proteome</keyword>
<accession>A0ABQ9YZY9</accession>
<reference evidence="1 2" key="1">
    <citation type="journal article" date="2023" name="Nucleic Acids Res.">
        <title>The hologenome of Daphnia magna reveals possible DNA methylation and microbiome-mediated evolution of the host genome.</title>
        <authorList>
            <person name="Chaturvedi A."/>
            <person name="Li X."/>
            <person name="Dhandapani V."/>
            <person name="Marshall H."/>
            <person name="Kissane S."/>
            <person name="Cuenca-Cambronero M."/>
            <person name="Asole G."/>
            <person name="Calvet F."/>
            <person name="Ruiz-Romero M."/>
            <person name="Marangio P."/>
            <person name="Guigo R."/>
            <person name="Rago D."/>
            <person name="Mirbahai L."/>
            <person name="Eastwood N."/>
            <person name="Colbourne J.K."/>
            <person name="Zhou J."/>
            <person name="Mallon E."/>
            <person name="Orsini L."/>
        </authorList>
    </citation>
    <scope>NUCLEOTIDE SEQUENCE [LARGE SCALE GENOMIC DNA]</scope>
    <source>
        <strain evidence="1">LRV0_1</strain>
    </source>
</reference>
<organism evidence="1 2">
    <name type="scientific">Daphnia magna</name>
    <dbReference type="NCBI Taxonomy" id="35525"/>
    <lineage>
        <taxon>Eukaryota</taxon>
        <taxon>Metazoa</taxon>
        <taxon>Ecdysozoa</taxon>
        <taxon>Arthropoda</taxon>
        <taxon>Crustacea</taxon>
        <taxon>Branchiopoda</taxon>
        <taxon>Diplostraca</taxon>
        <taxon>Cladocera</taxon>
        <taxon>Anomopoda</taxon>
        <taxon>Daphniidae</taxon>
        <taxon>Daphnia</taxon>
    </lineage>
</organism>
<sequence length="198" mass="22106">MCSVAVNLIVSSGFVESLSHSTVLSLRRESRPCREVHNSILEAHNPLNSSSVPATSTVDNEFTSWLGDDKGEEKEVFRLELEVEAGELRGVWFGLGVGIRNGEGDWRLCCMLRMIGGDIWWEARELCVVDRVKLLEIKEFLVDGRERVGECGKFVESKGLEENIDELGVCPLMACPSSMTLHALHFHFLLVDKPCSRA</sequence>
<comment type="caution">
    <text evidence="1">The sequence shown here is derived from an EMBL/GenBank/DDBJ whole genome shotgun (WGS) entry which is preliminary data.</text>
</comment>
<proteinExistence type="predicted"/>
<evidence type="ECO:0000313" key="2">
    <source>
        <dbReference type="Proteomes" id="UP001234178"/>
    </source>
</evidence>
<name>A0ABQ9YZY9_9CRUS</name>
<dbReference type="Proteomes" id="UP001234178">
    <property type="component" value="Unassembled WGS sequence"/>
</dbReference>